<dbReference type="GO" id="GO:0016787">
    <property type="term" value="F:hydrolase activity"/>
    <property type="evidence" value="ECO:0007669"/>
    <property type="project" value="UniProtKB-KW"/>
</dbReference>
<accession>A0A284VUB4</accession>
<evidence type="ECO:0000256" key="5">
    <source>
        <dbReference type="ARBA" id="ARBA00022842"/>
    </source>
</evidence>
<dbReference type="GO" id="GO:0004540">
    <property type="term" value="F:RNA nuclease activity"/>
    <property type="evidence" value="ECO:0007669"/>
    <property type="project" value="TreeGrafter"/>
</dbReference>
<dbReference type="InterPro" id="IPR029060">
    <property type="entry name" value="PIN-like_dom_sf"/>
</dbReference>
<dbReference type="GO" id="GO:0046872">
    <property type="term" value="F:metal ion binding"/>
    <property type="evidence" value="ECO:0007669"/>
    <property type="project" value="UniProtKB-KW"/>
</dbReference>
<dbReference type="InterPro" id="IPR002716">
    <property type="entry name" value="PIN_dom"/>
</dbReference>
<proteinExistence type="predicted"/>
<keyword evidence="2" id="KW-0540">Nuclease</keyword>
<evidence type="ECO:0000313" key="7">
    <source>
        <dbReference type="EMBL" id="SNQ62763.1"/>
    </source>
</evidence>
<keyword evidence="4" id="KW-0378">Hydrolase</keyword>
<keyword evidence="5" id="KW-0460">Magnesium</keyword>
<dbReference type="RefSeq" id="WP_179294072.1">
    <property type="nucleotide sequence ID" value="NZ_FZMP01000236.1"/>
</dbReference>
<name>A0A284VUB4_9EURY</name>
<evidence type="ECO:0000256" key="4">
    <source>
        <dbReference type="ARBA" id="ARBA00022801"/>
    </source>
</evidence>
<organism evidence="7 8">
    <name type="scientific">Candidatus Methanoperedens nitratireducens</name>
    <dbReference type="NCBI Taxonomy" id="1392998"/>
    <lineage>
        <taxon>Archaea</taxon>
        <taxon>Methanobacteriati</taxon>
        <taxon>Methanobacteriota</taxon>
        <taxon>Stenosarchaea group</taxon>
        <taxon>Methanomicrobia</taxon>
        <taxon>Methanosarcinales</taxon>
        <taxon>ANME-2 cluster</taxon>
        <taxon>Candidatus Methanoperedentaceae</taxon>
        <taxon>Candidatus Methanoperedens</taxon>
    </lineage>
</organism>
<dbReference type="SUPFAM" id="SSF88723">
    <property type="entry name" value="PIN domain-like"/>
    <property type="match status" value="1"/>
</dbReference>
<dbReference type="CDD" id="cd09881">
    <property type="entry name" value="PIN_VapC4-5_FitB-like"/>
    <property type="match status" value="1"/>
</dbReference>
<sequence length="125" mass="14145">MILVDTDVLIEILDEGSKKGEAALKKIEEAREDIALTSLNLHEILFGLYKYANNSKIEKILLLDITDFTKNDAALSAKLEVKAEKRGNKAPRFDAMIAAVAINRGFKLFTFNKKHFEVFEDLILF</sequence>
<dbReference type="PANTHER" id="PTHR42740">
    <property type="entry name" value="RIBONUCLEASE VAPC3"/>
    <property type="match status" value="1"/>
</dbReference>
<gene>
    <name evidence="7" type="ORF">MNV_860021</name>
</gene>
<keyword evidence="3" id="KW-0479">Metal-binding</keyword>
<dbReference type="EMBL" id="FZMP01000236">
    <property type="protein sequence ID" value="SNQ62763.1"/>
    <property type="molecule type" value="Genomic_DNA"/>
</dbReference>
<evidence type="ECO:0000256" key="1">
    <source>
        <dbReference type="ARBA" id="ARBA00022649"/>
    </source>
</evidence>
<keyword evidence="1" id="KW-1277">Toxin-antitoxin system</keyword>
<evidence type="ECO:0000313" key="8">
    <source>
        <dbReference type="Proteomes" id="UP000218615"/>
    </source>
</evidence>
<dbReference type="OrthoDB" id="38049at2157"/>
<dbReference type="PANTHER" id="PTHR42740:SF1">
    <property type="entry name" value="RIBONUCLEASE VAPC3"/>
    <property type="match status" value="1"/>
</dbReference>
<evidence type="ECO:0000256" key="3">
    <source>
        <dbReference type="ARBA" id="ARBA00022723"/>
    </source>
</evidence>
<protein>
    <submittedName>
        <fullName evidence="7">Putative nucleic acid-binding protein, contains PIN domain</fullName>
    </submittedName>
</protein>
<evidence type="ECO:0000259" key="6">
    <source>
        <dbReference type="Pfam" id="PF01850"/>
    </source>
</evidence>
<feature type="domain" description="PIN" evidence="6">
    <location>
        <begin position="2"/>
        <end position="116"/>
    </location>
</feature>
<keyword evidence="8" id="KW-1185">Reference proteome</keyword>
<reference evidence="8" key="1">
    <citation type="submission" date="2017-06" db="EMBL/GenBank/DDBJ databases">
        <authorList>
            <person name="Cremers G."/>
        </authorList>
    </citation>
    <scope>NUCLEOTIDE SEQUENCE [LARGE SCALE GENOMIC DNA]</scope>
</reference>
<dbReference type="Proteomes" id="UP000218615">
    <property type="component" value="Unassembled WGS sequence"/>
</dbReference>
<evidence type="ECO:0000256" key="2">
    <source>
        <dbReference type="ARBA" id="ARBA00022722"/>
    </source>
</evidence>
<dbReference type="Pfam" id="PF01850">
    <property type="entry name" value="PIN"/>
    <property type="match status" value="1"/>
</dbReference>
<dbReference type="AlphaFoldDB" id="A0A284VUB4"/>
<dbReference type="InterPro" id="IPR051749">
    <property type="entry name" value="PINc/VapC_TA_RNase"/>
</dbReference>
<dbReference type="Gene3D" id="3.40.50.1010">
    <property type="entry name" value="5'-nuclease"/>
    <property type="match status" value="1"/>
</dbReference>